<keyword evidence="1" id="KW-0732">Signal</keyword>
<evidence type="ECO:0000313" key="2">
    <source>
        <dbReference type="EMBL" id="KAG5681335.1"/>
    </source>
</evidence>
<comment type="caution">
    <text evidence="2">The sequence shown here is derived from an EMBL/GenBank/DDBJ whole genome shotgun (WGS) entry which is preliminary data.</text>
</comment>
<feature type="chain" id="PRO_5039915738" evidence="1">
    <location>
        <begin position="18"/>
        <end position="279"/>
    </location>
</feature>
<evidence type="ECO:0000256" key="1">
    <source>
        <dbReference type="SAM" id="SignalP"/>
    </source>
</evidence>
<proteinExistence type="predicted"/>
<accession>A0A9J6CHI7</accession>
<feature type="signal peptide" evidence="1">
    <location>
        <begin position="1"/>
        <end position="17"/>
    </location>
</feature>
<protein>
    <submittedName>
        <fullName evidence="2">Uncharacterized protein</fullName>
    </submittedName>
</protein>
<name>A0A9J6CHI7_POLVA</name>
<dbReference type="AlphaFoldDB" id="A0A9J6CHI7"/>
<sequence>MKLIIAVLLITTSAIHAQMAADIQNDFTQTFNYFFDIAKQFIDKLATLLDDRFNQYIVIHQKLIDNFRSVQLISNVTLDANNLATLNEIISKIESLIGSYRKVFDRNIFNQELNKYTTLLQTQYLSKAQVLIDELKNYVTKFPVIGKCWSDNKAELTSIVENGFNQAKNVVLSAVQGANSTLNINELLVNGVIAGNDAFLNICKSSPSINDCVSTFLNVATITLLAGSGLWELTTNLTVSVNLGITETQIVGAISTAVLNIEQIVRRIEACVTNSLVQG</sequence>
<organism evidence="2 3">
    <name type="scientific">Polypedilum vanderplanki</name>
    <name type="common">Sleeping chironomid midge</name>
    <dbReference type="NCBI Taxonomy" id="319348"/>
    <lineage>
        <taxon>Eukaryota</taxon>
        <taxon>Metazoa</taxon>
        <taxon>Ecdysozoa</taxon>
        <taxon>Arthropoda</taxon>
        <taxon>Hexapoda</taxon>
        <taxon>Insecta</taxon>
        <taxon>Pterygota</taxon>
        <taxon>Neoptera</taxon>
        <taxon>Endopterygota</taxon>
        <taxon>Diptera</taxon>
        <taxon>Nematocera</taxon>
        <taxon>Chironomoidea</taxon>
        <taxon>Chironomidae</taxon>
        <taxon>Chironominae</taxon>
        <taxon>Polypedilum</taxon>
        <taxon>Polypedilum</taxon>
    </lineage>
</organism>
<keyword evidence="3" id="KW-1185">Reference proteome</keyword>
<dbReference type="Proteomes" id="UP001107558">
    <property type="component" value="Chromosome 1"/>
</dbReference>
<evidence type="ECO:0000313" key="3">
    <source>
        <dbReference type="Proteomes" id="UP001107558"/>
    </source>
</evidence>
<reference evidence="2" key="1">
    <citation type="submission" date="2021-03" db="EMBL/GenBank/DDBJ databases">
        <title>Chromosome level genome of the anhydrobiotic midge Polypedilum vanderplanki.</title>
        <authorList>
            <person name="Yoshida Y."/>
            <person name="Kikawada T."/>
            <person name="Gusev O."/>
        </authorList>
    </citation>
    <scope>NUCLEOTIDE SEQUENCE</scope>
    <source>
        <strain evidence="2">NIAS01</strain>
        <tissue evidence="2">Whole body or cell culture</tissue>
    </source>
</reference>
<gene>
    <name evidence="2" type="ORF">PVAND_010780</name>
</gene>
<dbReference type="EMBL" id="JADBJN010000001">
    <property type="protein sequence ID" value="KAG5681335.1"/>
    <property type="molecule type" value="Genomic_DNA"/>
</dbReference>